<name>A0A1M2V354_TRAPU</name>
<organism evidence="6 7">
    <name type="scientific">Trametes pubescens</name>
    <name type="common">White-rot fungus</name>
    <dbReference type="NCBI Taxonomy" id="154538"/>
    <lineage>
        <taxon>Eukaryota</taxon>
        <taxon>Fungi</taxon>
        <taxon>Dikarya</taxon>
        <taxon>Basidiomycota</taxon>
        <taxon>Agaricomycotina</taxon>
        <taxon>Agaricomycetes</taxon>
        <taxon>Polyporales</taxon>
        <taxon>Polyporaceae</taxon>
        <taxon>Trametes</taxon>
    </lineage>
</organism>
<protein>
    <submittedName>
        <fullName evidence="6">Endonuclease III-like protein</fullName>
    </submittedName>
</protein>
<dbReference type="GO" id="GO:0016829">
    <property type="term" value="F:lyase activity"/>
    <property type="evidence" value="ECO:0007669"/>
    <property type="project" value="UniProtKB-KW"/>
</dbReference>
<reference evidence="6 7" key="1">
    <citation type="submission" date="2016-10" db="EMBL/GenBank/DDBJ databases">
        <title>Genome sequence of the basidiomycete white-rot fungus Trametes pubescens.</title>
        <authorList>
            <person name="Makela M.R."/>
            <person name="Granchi Z."/>
            <person name="Peng M."/>
            <person name="De Vries R.P."/>
            <person name="Grigoriev I."/>
            <person name="Riley R."/>
            <person name="Hilden K."/>
        </authorList>
    </citation>
    <scope>NUCLEOTIDE SEQUENCE [LARGE SCALE GENOMIC DNA]</scope>
    <source>
        <strain evidence="6 7">FBCC735</strain>
    </source>
</reference>
<accession>A0A1M2V354</accession>
<keyword evidence="5" id="KW-0326">Glycosidase</keyword>
<evidence type="ECO:0000256" key="4">
    <source>
        <dbReference type="ARBA" id="ARBA00023239"/>
    </source>
</evidence>
<keyword evidence="6" id="KW-0540">Nuclease</keyword>
<keyword evidence="3" id="KW-0234">DNA repair</keyword>
<proteinExistence type="predicted"/>
<keyword evidence="7" id="KW-1185">Reference proteome</keyword>
<dbReference type="AlphaFoldDB" id="A0A1M2V354"/>
<dbReference type="Gene3D" id="1.10.1670.10">
    <property type="entry name" value="Helix-hairpin-Helix base-excision DNA repair enzymes (C-terminal)"/>
    <property type="match status" value="1"/>
</dbReference>
<keyword evidence="6" id="KW-0255">Endonuclease</keyword>
<keyword evidence="1" id="KW-0227">DNA damage</keyword>
<evidence type="ECO:0000313" key="6">
    <source>
        <dbReference type="EMBL" id="OJT02031.1"/>
    </source>
</evidence>
<dbReference type="GO" id="GO:0000703">
    <property type="term" value="F:oxidized pyrimidine nucleobase lesion DNA N-glycosylase activity"/>
    <property type="evidence" value="ECO:0007669"/>
    <property type="project" value="TreeGrafter"/>
</dbReference>
<evidence type="ECO:0000313" key="7">
    <source>
        <dbReference type="Proteomes" id="UP000184267"/>
    </source>
</evidence>
<gene>
    <name evidence="6" type="ORF">TRAPUB_7565</name>
</gene>
<keyword evidence="4" id="KW-0456">Lyase</keyword>
<dbReference type="InterPro" id="IPR023170">
    <property type="entry name" value="HhH_base_excis_C"/>
</dbReference>
<dbReference type="GO" id="GO:0006289">
    <property type="term" value="P:nucleotide-excision repair"/>
    <property type="evidence" value="ECO:0007669"/>
    <property type="project" value="TreeGrafter"/>
</dbReference>
<dbReference type="GO" id="GO:0003906">
    <property type="term" value="F:DNA-(apurinic or apyrimidinic site) endonuclease activity"/>
    <property type="evidence" value="ECO:0007669"/>
    <property type="project" value="TreeGrafter"/>
</dbReference>
<dbReference type="EMBL" id="MNAD01001707">
    <property type="protein sequence ID" value="OJT02031.1"/>
    <property type="molecule type" value="Genomic_DNA"/>
</dbReference>
<sequence>MAQATDEDARGNTVRYIRAVSGNWVSLTIRLRPRHRLNLQSWLPLELHPEINHLLVGFGQVRLTVAQHCAAAAHAHPQMICLPVGPKCDTCELSDGLCPSARKVVKASTSKSRSKKFLSASTSGPKIEVELEVDSKVEVQALLTPTESQPLYKLDPDVKEEDLS</sequence>
<evidence type="ECO:0000256" key="5">
    <source>
        <dbReference type="ARBA" id="ARBA00023295"/>
    </source>
</evidence>
<dbReference type="STRING" id="154538.A0A1M2V354"/>
<evidence type="ECO:0000256" key="2">
    <source>
        <dbReference type="ARBA" id="ARBA00022801"/>
    </source>
</evidence>
<evidence type="ECO:0000256" key="1">
    <source>
        <dbReference type="ARBA" id="ARBA00022763"/>
    </source>
</evidence>
<dbReference type="GO" id="GO:0006285">
    <property type="term" value="P:base-excision repair, AP site formation"/>
    <property type="evidence" value="ECO:0007669"/>
    <property type="project" value="TreeGrafter"/>
</dbReference>
<dbReference type="OrthoDB" id="2099276at2759"/>
<comment type="caution">
    <text evidence="6">The sequence shown here is derived from an EMBL/GenBank/DDBJ whole genome shotgun (WGS) entry which is preliminary data.</text>
</comment>
<dbReference type="PANTHER" id="PTHR43286:SF1">
    <property type="entry name" value="ENDONUCLEASE III-LIKE PROTEIN 1"/>
    <property type="match status" value="1"/>
</dbReference>
<dbReference type="Proteomes" id="UP000184267">
    <property type="component" value="Unassembled WGS sequence"/>
</dbReference>
<keyword evidence="2" id="KW-0378">Hydrolase</keyword>
<dbReference type="PANTHER" id="PTHR43286">
    <property type="entry name" value="ENDONUCLEASE III-LIKE PROTEIN 1"/>
    <property type="match status" value="1"/>
</dbReference>
<dbReference type="GO" id="GO:0005634">
    <property type="term" value="C:nucleus"/>
    <property type="evidence" value="ECO:0007669"/>
    <property type="project" value="TreeGrafter"/>
</dbReference>
<evidence type="ECO:0000256" key="3">
    <source>
        <dbReference type="ARBA" id="ARBA00023204"/>
    </source>
</evidence>